<feature type="non-terminal residue" evidence="7">
    <location>
        <position position="1"/>
    </location>
</feature>
<evidence type="ECO:0000256" key="6">
    <source>
        <dbReference type="SAM" id="MobiDB-lite"/>
    </source>
</evidence>
<dbReference type="PROSITE" id="PS50026">
    <property type="entry name" value="EGF_3"/>
    <property type="match status" value="3"/>
</dbReference>
<feature type="disulfide bond" evidence="5">
    <location>
        <begin position="858"/>
        <end position="867"/>
    </location>
</feature>
<organism evidence="7 8">
    <name type="scientific">Paramuricea clavata</name>
    <name type="common">Red gorgonian</name>
    <name type="synonym">Violescent sea-whip</name>
    <dbReference type="NCBI Taxonomy" id="317549"/>
    <lineage>
        <taxon>Eukaryota</taxon>
        <taxon>Metazoa</taxon>
        <taxon>Cnidaria</taxon>
        <taxon>Anthozoa</taxon>
        <taxon>Octocorallia</taxon>
        <taxon>Malacalcyonacea</taxon>
        <taxon>Plexauridae</taxon>
        <taxon>Paramuricea</taxon>
    </lineage>
</organism>
<comment type="caution">
    <text evidence="5">Lacks conserved residue(s) required for the propagation of feature annotation.</text>
</comment>
<feature type="compositionally biased region" description="Acidic residues" evidence="6">
    <location>
        <begin position="189"/>
        <end position="216"/>
    </location>
</feature>
<evidence type="ECO:0000313" key="8">
    <source>
        <dbReference type="Proteomes" id="UP001152795"/>
    </source>
</evidence>
<dbReference type="InterPro" id="IPR008979">
    <property type="entry name" value="Galactose-bd-like_sf"/>
</dbReference>
<accession>A0A7D9ELJ2</accession>
<keyword evidence="3" id="KW-0677">Repeat</keyword>
<keyword evidence="8" id="KW-1185">Reference proteome</keyword>
<dbReference type="InterPro" id="IPR000152">
    <property type="entry name" value="EGF-type_Asp/Asn_hydroxyl_site"/>
</dbReference>
<dbReference type="SMART" id="SM00179">
    <property type="entry name" value="EGF_CA"/>
    <property type="match status" value="2"/>
</dbReference>
<dbReference type="OrthoDB" id="6071166at2759"/>
<dbReference type="Gene3D" id="2.10.25.10">
    <property type="entry name" value="Laminin"/>
    <property type="match status" value="2"/>
</dbReference>
<evidence type="ECO:0000256" key="5">
    <source>
        <dbReference type="PROSITE-ProRule" id="PRU00076"/>
    </source>
</evidence>
<feature type="compositionally biased region" description="Acidic residues" evidence="6">
    <location>
        <begin position="170"/>
        <end position="181"/>
    </location>
</feature>
<evidence type="ECO:0000256" key="2">
    <source>
        <dbReference type="ARBA" id="ARBA00022729"/>
    </source>
</evidence>
<keyword evidence="2" id="KW-0732">Signal</keyword>
<dbReference type="InterPro" id="IPR001881">
    <property type="entry name" value="EGF-like_Ca-bd_dom"/>
</dbReference>
<dbReference type="PROSITE" id="PS01286">
    <property type="entry name" value="FA58C_2"/>
    <property type="match status" value="1"/>
</dbReference>
<gene>
    <name evidence="7" type="ORF">PACLA_8A088118</name>
</gene>
<dbReference type="PROSITE" id="PS01285">
    <property type="entry name" value="FA58C_1"/>
    <property type="match status" value="1"/>
</dbReference>
<dbReference type="Pfam" id="PF00754">
    <property type="entry name" value="F5_F8_type_C"/>
    <property type="match status" value="5"/>
</dbReference>
<name>A0A7D9ELJ2_PARCT</name>
<dbReference type="InterPro" id="IPR000742">
    <property type="entry name" value="EGF"/>
</dbReference>
<dbReference type="Pfam" id="PF12661">
    <property type="entry name" value="hEGF"/>
    <property type="match status" value="1"/>
</dbReference>
<dbReference type="GO" id="GO:0005509">
    <property type="term" value="F:calcium ion binding"/>
    <property type="evidence" value="ECO:0007669"/>
    <property type="project" value="InterPro"/>
</dbReference>
<dbReference type="InterPro" id="IPR013032">
    <property type="entry name" value="EGF-like_CS"/>
</dbReference>
<dbReference type="PROSITE" id="PS50022">
    <property type="entry name" value="FA58C_3"/>
    <property type="match status" value="5"/>
</dbReference>
<dbReference type="SUPFAM" id="SSF49785">
    <property type="entry name" value="Galactose-binding domain-like"/>
    <property type="match status" value="5"/>
</dbReference>
<dbReference type="PROSITE" id="PS00022">
    <property type="entry name" value="EGF_1"/>
    <property type="match status" value="3"/>
</dbReference>
<dbReference type="Proteomes" id="UP001152795">
    <property type="component" value="Unassembled WGS sequence"/>
</dbReference>
<feature type="region of interest" description="Disordered" evidence="6">
    <location>
        <begin position="163"/>
        <end position="216"/>
    </location>
</feature>
<evidence type="ECO:0000313" key="7">
    <source>
        <dbReference type="EMBL" id="CAB4013337.1"/>
    </source>
</evidence>
<dbReference type="PANTHER" id="PTHR24543">
    <property type="entry name" value="MULTICOPPER OXIDASE-RELATED"/>
    <property type="match status" value="1"/>
</dbReference>
<dbReference type="InterPro" id="IPR009030">
    <property type="entry name" value="Growth_fac_rcpt_cys_sf"/>
</dbReference>
<feature type="disulfide bond" evidence="5">
    <location>
        <begin position="247"/>
        <end position="256"/>
    </location>
</feature>
<dbReference type="SMART" id="SM00181">
    <property type="entry name" value="EGF"/>
    <property type="match status" value="3"/>
</dbReference>
<dbReference type="PROSITE" id="PS00010">
    <property type="entry name" value="ASX_HYDROXYL"/>
    <property type="match status" value="1"/>
</dbReference>
<proteinExistence type="predicted"/>
<dbReference type="SUPFAM" id="SSF57196">
    <property type="entry name" value="EGF/Laminin"/>
    <property type="match status" value="1"/>
</dbReference>
<dbReference type="InterPro" id="IPR000421">
    <property type="entry name" value="FA58C"/>
</dbReference>
<feature type="non-terminal residue" evidence="7">
    <location>
        <position position="868"/>
    </location>
</feature>
<feature type="disulfide bond" evidence="5">
    <location>
        <begin position="588"/>
        <end position="597"/>
    </location>
</feature>
<keyword evidence="4 5" id="KW-1015">Disulfide bond</keyword>
<evidence type="ECO:0000256" key="3">
    <source>
        <dbReference type="ARBA" id="ARBA00022737"/>
    </source>
</evidence>
<protein>
    <submittedName>
        <fullName evidence="7">Lactadherin-like isoform X2</fullName>
    </submittedName>
</protein>
<dbReference type="EMBL" id="CACRXK020007847">
    <property type="protein sequence ID" value="CAB4013337.1"/>
    <property type="molecule type" value="Genomic_DNA"/>
</dbReference>
<evidence type="ECO:0000256" key="4">
    <source>
        <dbReference type="ARBA" id="ARBA00023157"/>
    </source>
</evidence>
<dbReference type="SMART" id="SM00231">
    <property type="entry name" value="FA58C"/>
    <property type="match status" value="4"/>
</dbReference>
<dbReference type="CDD" id="cd00054">
    <property type="entry name" value="EGF_CA"/>
    <property type="match status" value="2"/>
</dbReference>
<dbReference type="FunFam" id="2.10.25.10:FF:000066">
    <property type="entry name" value="FAT atypical cadherin 4"/>
    <property type="match status" value="1"/>
</dbReference>
<dbReference type="SUPFAM" id="SSF57184">
    <property type="entry name" value="Growth factor receptor domain"/>
    <property type="match status" value="1"/>
</dbReference>
<keyword evidence="1 5" id="KW-0245">EGF-like domain</keyword>
<dbReference type="Gene3D" id="2.60.120.260">
    <property type="entry name" value="Galactose-binding domain-like"/>
    <property type="match status" value="5"/>
</dbReference>
<reference evidence="7" key="1">
    <citation type="submission" date="2020-04" db="EMBL/GenBank/DDBJ databases">
        <authorList>
            <person name="Alioto T."/>
            <person name="Alioto T."/>
            <person name="Gomez Garrido J."/>
        </authorList>
    </citation>
    <scope>NUCLEOTIDE SEQUENCE</scope>
    <source>
        <strain evidence="7">A484AB</strain>
    </source>
</reference>
<sequence length="868" mass="95880">CSSPGAALGLEDGNIKDFQLSATSFSTEDYGQQYGRLNHSTYGGWLHASTDADPWFEVNLIKDALISGVATQGGVQDDSMWMETFKFSYSIDGTNFAFYKFDGQTKVFKANYDHSSVVKRNLPSTIYARFIRIHPKTCKEACVMRAEIYGCLDDHGGDNDDHDDDHGCDNDDDDGGDDDDHGGDNGRDNDDDDDHGGDNDDDDGGDDNDVDNNDDNDNYEGLDNCVSVTCQNNGNCTDLLDSFKCECPSGYLGYLCDLYCPFVTDLGLGNGSIISNSQITASSIRNSEFKASGVRLDTTENVWRPWKTDYKSWLQVDFQEIVNIAIIKTQGSVVGDIITFVTTFSVSYGDDGTNFQDYEDAGRTKIFKANVDSSGIVLNYFTPNINSRYFRIYVLSFEIQPGLRMELANCLLPCTVVPAGMKSNEIGANQITASSTYSISHTSIYARLDYPEIYWSPANSDYDNPWLQVDFKSLVTVDGIDTQGGGWGSYVKTFTVSKGNDGILFDIYKDHGVEKIFTGNTDTSTVVHNIFSPRITSRYIRVNPKTHTRYIALRVEFYICDQVCLPTNPCLNTGGCSRVTPTSFACSCVDHVQGDLCQSCSAPIALGLESGDILDAQLTSSSEHSDGLKNTIFARLNQPAVTGLTSGGWAPDGLSDSWLQIDFRVNTTLTGISIQGMDDSSEDTRVTKFRIAYSQDGVTFLDHQDNGEVKVGNLLDIRDGYGCWCPSWEDEQPWLQVNFSRMVTIHKVKTQGRPDADEWVKSYQLHYSSDAVTFEAHKDVFGDVKTYVGNKDRDGQVAKGVTPVIYTQFIRVRPITWNDHVGLRVEFRGCNGVNYCLNNPCLNAGACVMYTNGFGCSCPSDYTGNACQ</sequence>
<comment type="caution">
    <text evidence="7">The sequence shown here is derived from an EMBL/GenBank/DDBJ whole genome shotgun (WGS) entry which is preliminary data.</text>
</comment>
<evidence type="ECO:0000256" key="1">
    <source>
        <dbReference type="ARBA" id="ARBA00022536"/>
    </source>
</evidence>
<dbReference type="AlphaFoldDB" id="A0A7D9ELJ2"/>
<dbReference type="CDD" id="cd00057">
    <property type="entry name" value="FA58C"/>
    <property type="match status" value="4"/>
</dbReference>